<sequence length="64" mass="7199">MALAWIWQRFGTGLALCIKLLVQSNRQLKTSLTHAKNEKNIPHGDINVTALSYHGPRDKIKSNT</sequence>
<reference evidence="2" key="2">
    <citation type="journal article" date="2015" name="Fish Shellfish Immunol.">
        <title>Early steps in the European eel (Anguilla anguilla)-Vibrio vulnificus interaction in the gills: Role of the RtxA13 toxin.</title>
        <authorList>
            <person name="Callol A."/>
            <person name="Pajuelo D."/>
            <person name="Ebbesson L."/>
            <person name="Teles M."/>
            <person name="MacKenzie S."/>
            <person name="Amaro C."/>
        </authorList>
    </citation>
    <scope>NUCLEOTIDE SEQUENCE</scope>
</reference>
<protein>
    <submittedName>
        <fullName evidence="2">Uncharacterized protein</fullName>
    </submittedName>
</protein>
<dbReference type="EMBL" id="GBXM01050083">
    <property type="protein sequence ID" value="JAH58494.1"/>
    <property type="molecule type" value="Transcribed_RNA"/>
</dbReference>
<evidence type="ECO:0000256" key="1">
    <source>
        <dbReference type="SAM" id="SignalP"/>
    </source>
</evidence>
<keyword evidence="1" id="KW-0732">Signal</keyword>
<name>A0A0E9TXT6_ANGAN</name>
<dbReference type="AlphaFoldDB" id="A0A0E9TXT6"/>
<proteinExistence type="predicted"/>
<evidence type="ECO:0000313" key="2">
    <source>
        <dbReference type="EMBL" id="JAH58494.1"/>
    </source>
</evidence>
<reference evidence="2" key="1">
    <citation type="submission" date="2014-11" db="EMBL/GenBank/DDBJ databases">
        <authorList>
            <person name="Amaro Gonzalez C."/>
        </authorList>
    </citation>
    <scope>NUCLEOTIDE SEQUENCE</scope>
</reference>
<feature type="signal peptide" evidence="1">
    <location>
        <begin position="1"/>
        <end position="15"/>
    </location>
</feature>
<organism evidence="2">
    <name type="scientific">Anguilla anguilla</name>
    <name type="common">European freshwater eel</name>
    <name type="synonym">Muraena anguilla</name>
    <dbReference type="NCBI Taxonomy" id="7936"/>
    <lineage>
        <taxon>Eukaryota</taxon>
        <taxon>Metazoa</taxon>
        <taxon>Chordata</taxon>
        <taxon>Craniata</taxon>
        <taxon>Vertebrata</taxon>
        <taxon>Euteleostomi</taxon>
        <taxon>Actinopterygii</taxon>
        <taxon>Neopterygii</taxon>
        <taxon>Teleostei</taxon>
        <taxon>Anguilliformes</taxon>
        <taxon>Anguillidae</taxon>
        <taxon>Anguilla</taxon>
    </lineage>
</organism>
<feature type="chain" id="PRO_5012791299" evidence="1">
    <location>
        <begin position="16"/>
        <end position="64"/>
    </location>
</feature>
<accession>A0A0E9TXT6</accession>